<evidence type="ECO:0000259" key="12">
    <source>
        <dbReference type="PROSITE" id="PS50180"/>
    </source>
</evidence>
<dbReference type="Pfam" id="PF00790">
    <property type="entry name" value="VHS"/>
    <property type="match status" value="1"/>
</dbReference>
<comment type="subcellular location">
    <subcellularLocation>
        <location evidence="2">Early endosome membrane</location>
        <topology evidence="2">Peripheral membrane protein</topology>
    </subcellularLocation>
    <subcellularLocation>
        <location evidence="1">Golgi apparatus</location>
        <location evidence="1">trans-Golgi network membrane</location>
        <topology evidence="1">Peripheral membrane protein</topology>
    </subcellularLocation>
</comment>
<feature type="domain" description="VHS" evidence="11">
    <location>
        <begin position="20"/>
        <end position="150"/>
    </location>
</feature>
<evidence type="ECO:0000256" key="2">
    <source>
        <dbReference type="ARBA" id="ARBA00004220"/>
    </source>
</evidence>
<dbReference type="GO" id="GO:0006893">
    <property type="term" value="P:Golgi to plasma membrane transport"/>
    <property type="evidence" value="ECO:0007669"/>
    <property type="project" value="TreeGrafter"/>
</dbReference>
<keyword evidence="5" id="KW-0967">Endosome</keyword>
<keyword evidence="9" id="KW-0472">Membrane</keyword>
<dbReference type="SMART" id="SM00288">
    <property type="entry name" value="VHS"/>
    <property type="match status" value="1"/>
</dbReference>
<feature type="region of interest" description="Disordered" evidence="10">
    <location>
        <begin position="302"/>
        <end position="325"/>
    </location>
</feature>
<dbReference type="InterPro" id="IPR013041">
    <property type="entry name" value="Clathrin_app_Ig-like_sf"/>
</dbReference>
<dbReference type="SUPFAM" id="SSF49348">
    <property type="entry name" value="Clathrin adaptor appendage domain"/>
    <property type="match status" value="1"/>
</dbReference>
<dbReference type="SMART" id="SM00809">
    <property type="entry name" value="Alpha_adaptinC2"/>
    <property type="match status" value="1"/>
</dbReference>
<dbReference type="GO" id="GO:0006886">
    <property type="term" value="P:intracellular protein transport"/>
    <property type="evidence" value="ECO:0007669"/>
    <property type="project" value="InterPro"/>
</dbReference>
<organism evidence="14 15">
    <name type="scientific">Stegodyphus mimosarum</name>
    <name type="common">African social velvet spider</name>
    <dbReference type="NCBI Taxonomy" id="407821"/>
    <lineage>
        <taxon>Eukaryota</taxon>
        <taxon>Metazoa</taxon>
        <taxon>Ecdysozoa</taxon>
        <taxon>Arthropoda</taxon>
        <taxon>Chelicerata</taxon>
        <taxon>Arachnida</taxon>
        <taxon>Araneae</taxon>
        <taxon>Araneomorphae</taxon>
        <taxon>Entelegynae</taxon>
        <taxon>Eresoidea</taxon>
        <taxon>Eresidae</taxon>
        <taxon>Stegodyphus</taxon>
    </lineage>
</organism>
<dbReference type="Gene3D" id="2.60.40.1230">
    <property type="match status" value="1"/>
</dbReference>
<keyword evidence="8" id="KW-0333">Golgi apparatus</keyword>
<dbReference type="GO" id="GO:0031267">
    <property type="term" value="F:small GTPase binding"/>
    <property type="evidence" value="ECO:0007669"/>
    <property type="project" value="InterPro"/>
</dbReference>
<dbReference type="InterPro" id="IPR027422">
    <property type="entry name" value="GGA1-3"/>
</dbReference>
<dbReference type="InterPro" id="IPR038425">
    <property type="entry name" value="GAT_sf"/>
</dbReference>
<evidence type="ECO:0000256" key="5">
    <source>
        <dbReference type="ARBA" id="ARBA00022753"/>
    </source>
</evidence>
<evidence type="ECO:0000256" key="3">
    <source>
        <dbReference type="ARBA" id="ARBA00008099"/>
    </source>
</evidence>
<feature type="domain" description="GAE" evidence="12">
    <location>
        <begin position="563"/>
        <end position="682"/>
    </location>
</feature>
<evidence type="ECO:0000256" key="6">
    <source>
        <dbReference type="ARBA" id="ARBA00022843"/>
    </source>
</evidence>
<gene>
    <name evidence="14" type="ORF">X975_02417</name>
</gene>
<evidence type="ECO:0000313" key="15">
    <source>
        <dbReference type="Proteomes" id="UP000054359"/>
    </source>
</evidence>
<feature type="domain" description="GAT" evidence="13">
    <location>
        <begin position="176"/>
        <end position="303"/>
    </location>
</feature>
<name>A0A087TWP3_STEMI</name>
<evidence type="ECO:0000256" key="9">
    <source>
        <dbReference type="ARBA" id="ARBA00023136"/>
    </source>
</evidence>
<evidence type="ECO:0000256" key="1">
    <source>
        <dbReference type="ARBA" id="ARBA00004150"/>
    </source>
</evidence>
<feature type="non-terminal residue" evidence="14">
    <location>
        <position position="685"/>
    </location>
</feature>
<dbReference type="InterPro" id="IPR004152">
    <property type="entry name" value="GAT_dom"/>
</dbReference>
<dbReference type="STRING" id="407821.A0A087TWP3"/>
<dbReference type="PANTHER" id="PTHR45905:SF1">
    <property type="entry name" value="GOLGI-LOCALIZED, GAMMA-ADAPTIN EAR CONTAINING, ARF BINDING PROTEIN"/>
    <property type="match status" value="1"/>
</dbReference>
<evidence type="ECO:0000256" key="10">
    <source>
        <dbReference type="SAM" id="MobiDB-lite"/>
    </source>
</evidence>
<protein>
    <submittedName>
        <fullName evidence="14">ADP-ribosylation factor-binding protein GGA1</fullName>
    </submittedName>
</protein>
<keyword evidence="4" id="KW-0813">Transport</keyword>
<dbReference type="GO" id="GO:0035091">
    <property type="term" value="F:phosphatidylinositol binding"/>
    <property type="evidence" value="ECO:0007669"/>
    <property type="project" value="InterPro"/>
</dbReference>
<evidence type="ECO:0000256" key="8">
    <source>
        <dbReference type="ARBA" id="ARBA00023034"/>
    </source>
</evidence>
<keyword evidence="7" id="KW-0653">Protein transport</keyword>
<dbReference type="PROSITE" id="PS50179">
    <property type="entry name" value="VHS"/>
    <property type="match status" value="1"/>
</dbReference>
<reference evidence="14 15" key="1">
    <citation type="submission" date="2013-11" db="EMBL/GenBank/DDBJ databases">
        <title>Genome sequencing of Stegodyphus mimosarum.</title>
        <authorList>
            <person name="Bechsgaard J."/>
        </authorList>
    </citation>
    <scope>NUCLEOTIDE SEQUENCE [LARGE SCALE GENOMIC DNA]</scope>
</reference>
<dbReference type="InterPro" id="IPR002014">
    <property type="entry name" value="VHS_dom"/>
</dbReference>
<dbReference type="InterPro" id="IPR008942">
    <property type="entry name" value="ENTH_VHS"/>
</dbReference>
<dbReference type="EMBL" id="KK117096">
    <property type="protein sequence ID" value="KFM69532.1"/>
    <property type="molecule type" value="Genomic_DNA"/>
</dbReference>
<keyword evidence="15" id="KW-1185">Reference proteome</keyword>
<dbReference type="GO" id="GO:0005802">
    <property type="term" value="C:trans-Golgi network"/>
    <property type="evidence" value="ECO:0007669"/>
    <property type="project" value="InterPro"/>
</dbReference>
<evidence type="ECO:0000259" key="13">
    <source>
        <dbReference type="PROSITE" id="PS50909"/>
    </source>
</evidence>
<sequence>MATAEIQNDDDNLENLLAKATNPLHREPDPEATAVFCSLIDTLRDGPQTALRLLAHKIQSPIEKESLMALSVLEESVKKCGCKYRSEVGKFRFLNEMIKVVSPKYLGSRASSKVKQKIVELMFLWSMDLKSETKIFEAYQMLKRQGVVIEDPVYILDNYEPPPPPPPRPKNPIFEDDEKAQQLQKLLRSRNPEDLQAANRLIKNMVREADKKMELMAKRSTELETVHNNASVLADMLEHYKPGEASEEEKDLMKELFESCERLRPKLFRLAGELDEKDEGLGEILKANDELTVVINNYKKKMGVPSENGSSNTKEASLLDLGSPVQESQSAAANSSLLDDQLLALGLGEPDAQSSINVKSITSASSAATSATLADLDQIFKNSKTSIDDMKPSFSSAASLKPASTVNSVINDYTANALLSGDTSGVPSLTPIPTIANSSVNSVSQTSSSAVLSKGLEELDELGQSLLKKSLPITSTVKYEFPSTPQKVPLSQLIQQQKVQTKNEKFSSAVLSSTITSTQVTTNSPPVTEASLSSDRISPVNSPAHSVLSLKDVFVPLETIQPGSIPPLNLHEKNGLNIVIHFGKDSPRPDITVMVVSTMSKNSSPVKNVSFQAAVPKSMKIKLQPPSATDLPPHNPILPPAAITQVMLLANPLKENVRFKYKVNYTINGIDFTDLGEVDSLLAPR</sequence>
<accession>A0A087TWP3</accession>
<dbReference type="SUPFAM" id="SSF48464">
    <property type="entry name" value="ENTH/VHS domain"/>
    <property type="match status" value="1"/>
</dbReference>
<dbReference type="Gene3D" id="1.25.40.90">
    <property type="match status" value="1"/>
</dbReference>
<dbReference type="PROSITE" id="PS50909">
    <property type="entry name" value="GAT"/>
    <property type="match status" value="1"/>
</dbReference>
<dbReference type="CDD" id="cd14234">
    <property type="entry name" value="GAT_GGA_meta"/>
    <property type="match status" value="1"/>
</dbReference>
<dbReference type="AlphaFoldDB" id="A0A087TWP3"/>
<dbReference type="Gene3D" id="1.20.5.170">
    <property type="match status" value="1"/>
</dbReference>
<dbReference type="PANTHER" id="PTHR45905">
    <property type="entry name" value="GOLGI-LOCALIZED, GAMMA-ADAPTIN EAR CONTAINING, ARF BINDING PROTEIN"/>
    <property type="match status" value="1"/>
</dbReference>
<evidence type="ECO:0000256" key="4">
    <source>
        <dbReference type="ARBA" id="ARBA00022448"/>
    </source>
</evidence>
<feature type="region of interest" description="Disordered" evidence="10">
    <location>
        <begin position="519"/>
        <end position="538"/>
    </location>
</feature>
<evidence type="ECO:0000259" key="11">
    <source>
        <dbReference type="PROSITE" id="PS50179"/>
    </source>
</evidence>
<dbReference type="CDD" id="cd03567">
    <property type="entry name" value="VHS_GGA_metazoan"/>
    <property type="match status" value="1"/>
</dbReference>
<dbReference type="GO" id="GO:0034394">
    <property type="term" value="P:protein localization to cell surface"/>
    <property type="evidence" value="ECO:0007669"/>
    <property type="project" value="TreeGrafter"/>
</dbReference>
<dbReference type="InterPro" id="IPR008153">
    <property type="entry name" value="GAE_dom"/>
</dbReference>
<dbReference type="GO" id="GO:0031901">
    <property type="term" value="C:early endosome membrane"/>
    <property type="evidence" value="ECO:0007669"/>
    <property type="project" value="UniProtKB-SubCell"/>
</dbReference>
<dbReference type="Pfam" id="PF03127">
    <property type="entry name" value="GAT"/>
    <property type="match status" value="1"/>
</dbReference>
<dbReference type="InterPro" id="IPR008152">
    <property type="entry name" value="Clathrin_a/b/g-adaptin_app_Ig"/>
</dbReference>
<dbReference type="SUPFAM" id="SSF89009">
    <property type="entry name" value="GAT-like domain"/>
    <property type="match status" value="1"/>
</dbReference>
<comment type="similarity">
    <text evidence="3">Belongs to the GGA protein family.</text>
</comment>
<dbReference type="PROSITE" id="PS50180">
    <property type="entry name" value="GAE"/>
    <property type="match status" value="1"/>
</dbReference>
<evidence type="ECO:0000313" key="14">
    <source>
        <dbReference type="EMBL" id="KFM69532.1"/>
    </source>
</evidence>
<dbReference type="GO" id="GO:0043130">
    <property type="term" value="F:ubiquitin binding"/>
    <property type="evidence" value="ECO:0007669"/>
    <property type="project" value="InterPro"/>
</dbReference>
<dbReference type="OMA" id="CGDDFQD"/>
<dbReference type="OrthoDB" id="447025at2759"/>
<evidence type="ECO:0000256" key="7">
    <source>
        <dbReference type="ARBA" id="ARBA00022927"/>
    </source>
</evidence>
<dbReference type="Pfam" id="PF18308">
    <property type="entry name" value="GGA_N-GAT"/>
    <property type="match status" value="1"/>
</dbReference>
<dbReference type="Pfam" id="PF02883">
    <property type="entry name" value="Alpha_adaptinC2"/>
    <property type="match status" value="1"/>
</dbReference>
<keyword evidence="6" id="KW-0832">Ubl conjugation</keyword>
<dbReference type="Proteomes" id="UP000054359">
    <property type="component" value="Unassembled WGS sequence"/>
</dbReference>
<dbReference type="Gene3D" id="1.20.58.160">
    <property type="match status" value="1"/>
</dbReference>
<proteinExistence type="inferred from homology"/>
<dbReference type="InterPro" id="IPR041198">
    <property type="entry name" value="GGA_N-GAT"/>
</dbReference>